<proteinExistence type="inferred from homology"/>
<gene>
    <name evidence="4" type="ORF">LTR97_004162</name>
</gene>
<dbReference type="InterPro" id="IPR036291">
    <property type="entry name" value="NAD(P)-bd_dom_sf"/>
</dbReference>
<evidence type="ECO:0000313" key="4">
    <source>
        <dbReference type="EMBL" id="KAK5703213.1"/>
    </source>
</evidence>
<sequence length="294" mass="31892">MGSTGEPTGNFLLDYPRPVKTYRSQNYSRISPANFDGKGKTVLVTGGATGVGWAITHAFAETGAARLVLVSRSPGPLEKAKKDLNISDPNVEVLTFAASMTDHARMDEVVAEVGTIDILILCGAATHKHIPSIQVDTAEMQETFDTNVVGPFHIIKTYLGLPGPKTKTVINISSSAAHMQIPNQVGYGSSKAAFNQIMSLYATEHVPADGVRLFSVHPGVFYTPMAATQYGEGDFQWEDIEVPAGFCLWLGLAGSEADHLHGRFVWAQWDVDELIALKEKVESDRNFLKIGLMQ</sequence>
<dbReference type="InterPro" id="IPR057326">
    <property type="entry name" value="KR_dom"/>
</dbReference>
<comment type="similarity">
    <text evidence="1">Belongs to the short-chain dehydrogenases/reductases (SDR) family.</text>
</comment>
<dbReference type="InterPro" id="IPR002347">
    <property type="entry name" value="SDR_fam"/>
</dbReference>
<dbReference type="SMART" id="SM00822">
    <property type="entry name" value="PKS_KR"/>
    <property type="match status" value="1"/>
</dbReference>
<dbReference type="Gene3D" id="3.40.50.720">
    <property type="entry name" value="NAD(P)-binding Rossmann-like Domain"/>
    <property type="match status" value="1"/>
</dbReference>
<evidence type="ECO:0000313" key="5">
    <source>
        <dbReference type="Proteomes" id="UP001310594"/>
    </source>
</evidence>
<dbReference type="PANTHER" id="PTHR42901:SF1">
    <property type="entry name" value="ALCOHOL DEHYDROGENASE"/>
    <property type="match status" value="1"/>
</dbReference>
<evidence type="ECO:0000256" key="2">
    <source>
        <dbReference type="ARBA" id="ARBA00023002"/>
    </source>
</evidence>
<protein>
    <recommendedName>
        <fullName evidence="3">Ketoreductase domain-containing protein</fullName>
    </recommendedName>
</protein>
<keyword evidence="2" id="KW-0560">Oxidoreductase</keyword>
<dbReference type="PRINTS" id="PR00081">
    <property type="entry name" value="GDHRDH"/>
</dbReference>
<dbReference type="GO" id="GO:0016491">
    <property type="term" value="F:oxidoreductase activity"/>
    <property type="evidence" value="ECO:0007669"/>
    <property type="project" value="UniProtKB-KW"/>
</dbReference>
<evidence type="ECO:0000256" key="1">
    <source>
        <dbReference type="ARBA" id="ARBA00006484"/>
    </source>
</evidence>
<comment type="caution">
    <text evidence="4">The sequence shown here is derived from an EMBL/GenBank/DDBJ whole genome shotgun (WGS) entry which is preliminary data.</text>
</comment>
<dbReference type="CDD" id="cd05233">
    <property type="entry name" value="SDR_c"/>
    <property type="match status" value="1"/>
</dbReference>
<reference evidence="4" key="1">
    <citation type="submission" date="2023-08" db="EMBL/GenBank/DDBJ databases">
        <title>Black Yeasts Isolated from many extreme environments.</title>
        <authorList>
            <person name="Coleine C."/>
            <person name="Stajich J.E."/>
            <person name="Selbmann L."/>
        </authorList>
    </citation>
    <scope>NUCLEOTIDE SEQUENCE</scope>
    <source>
        <strain evidence="4">CCFEE 5810</strain>
    </source>
</reference>
<organism evidence="4 5">
    <name type="scientific">Elasticomyces elasticus</name>
    <dbReference type="NCBI Taxonomy" id="574655"/>
    <lineage>
        <taxon>Eukaryota</taxon>
        <taxon>Fungi</taxon>
        <taxon>Dikarya</taxon>
        <taxon>Ascomycota</taxon>
        <taxon>Pezizomycotina</taxon>
        <taxon>Dothideomycetes</taxon>
        <taxon>Dothideomycetidae</taxon>
        <taxon>Mycosphaerellales</taxon>
        <taxon>Teratosphaeriaceae</taxon>
        <taxon>Elasticomyces</taxon>
    </lineage>
</organism>
<dbReference type="SUPFAM" id="SSF51735">
    <property type="entry name" value="NAD(P)-binding Rossmann-fold domains"/>
    <property type="match status" value="1"/>
</dbReference>
<accession>A0AAN7WDG8</accession>
<feature type="domain" description="Ketoreductase" evidence="3">
    <location>
        <begin position="40"/>
        <end position="217"/>
    </location>
</feature>
<dbReference type="Pfam" id="PF00106">
    <property type="entry name" value="adh_short"/>
    <property type="match status" value="1"/>
</dbReference>
<dbReference type="EMBL" id="JAVRQU010000005">
    <property type="protein sequence ID" value="KAK5703213.1"/>
    <property type="molecule type" value="Genomic_DNA"/>
</dbReference>
<evidence type="ECO:0000259" key="3">
    <source>
        <dbReference type="SMART" id="SM00822"/>
    </source>
</evidence>
<name>A0AAN7WDG8_9PEZI</name>
<dbReference type="PANTHER" id="PTHR42901">
    <property type="entry name" value="ALCOHOL DEHYDROGENASE"/>
    <property type="match status" value="1"/>
</dbReference>
<dbReference type="AlphaFoldDB" id="A0AAN7WDG8"/>
<dbReference type="Proteomes" id="UP001310594">
    <property type="component" value="Unassembled WGS sequence"/>
</dbReference>